<dbReference type="Proteomes" id="UP001205185">
    <property type="component" value="Unassembled WGS sequence"/>
</dbReference>
<evidence type="ECO:0000313" key="1">
    <source>
        <dbReference type="EMBL" id="MCP2274375.1"/>
    </source>
</evidence>
<reference evidence="1 2" key="1">
    <citation type="submission" date="2022-06" db="EMBL/GenBank/DDBJ databases">
        <title>Genomic Encyclopedia of Archaeal and Bacterial Type Strains, Phase II (KMG-II): from individual species to whole genera.</title>
        <authorList>
            <person name="Goeker M."/>
        </authorList>
    </citation>
    <scope>NUCLEOTIDE SEQUENCE [LARGE SCALE GENOMIC DNA]</scope>
    <source>
        <strain evidence="1 2">DSM 44255</strain>
    </source>
</reference>
<proteinExistence type="predicted"/>
<comment type="caution">
    <text evidence="1">The sequence shown here is derived from an EMBL/GenBank/DDBJ whole genome shotgun (WGS) entry which is preliminary data.</text>
</comment>
<dbReference type="EMBL" id="JAMTCO010000024">
    <property type="protein sequence ID" value="MCP2274375.1"/>
    <property type="molecule type" value="Genomic_DNA"/>
</dbReference>
<protein>
    <submittedName>
        <fullName evidence="1">Uncharacterized protein</fullName>
    </submittedName>
</protein>
<organism evidence="1 2">
    <name type="scientific">Actinokineospora diospyrosa</name>
    <dbReference type="NCBI Taxonomy" id="103728"/>
    <lineage>
        <taxon>Bacteria</taxon>
        <taxon>Bacillati</taxon>
        <taxon>Actinomycetota</taxon>
        <taxon>Actinomycetes</taxon>
        <taxon>Pseudonocardiales</taxon>
        <taxon>Pseudonocardiaceae</taxon>
        <taxon>Actinokineospora</taxon>
    </lineage>
</organism>
<sequence length="165" mass="18219">MVDEVRERLRRVLEVEGYIDEDGAWAYFEGAREVVRELEALIASRPREVVRLAEYAVELLEAADVDDDGGLVDDVLERVQVVHFDACAAGEPDPVELAESLVALALASENGVFLTVLPDYGQILGRAGLDRYRELLDQAAGQPQSAQRRFAIDRMVELAAATSVY</sequence>
<name>A0ABT1INX7_9PSEU</name>
<accession>A0ABT1INX7</accession>
<gene>
    <name evidence="1" type="ORF">LV75_006910</name>
</gene>
<evidence type="ECO:0000313" key="2">
    <source>
        <dbReference type="Proteomes" id="UP001205185"/>
    </source>
</evidence>
<keyword evidence="2" id="KW-1185">Reference proteome</keyword>